<accession>A0AAJ0CP17</accession>
<feature type="transmembrane region" description="Helical" evidence="1">
    <location>
        <begin position="95"/>
        <end position="117"/>
    </location>
</feature>
<keyword evidence="3" id="KW-1185">Reference proteome</keyword>
<keyword evidence="1" id="KW-1133">Transmembrane helix</keyword>
<dbReference type="Proteomes" id="UP001251528">
    <property type="component" value="Unassembled WGS sequence"/>
</dbReference>
<name>A0AAJ0CP17_9HYPO</name>
<organism evidence="2 3">
    <name type="scientific">Conoideocrella luteorostrata</name>
    <dbReference type="NCBI Taxonomy" id="1105319"/>
    <lineage>
        <taxon>Eukaryota</taxon>
        <taxon>Fungi</taxon>
        <taxon>Dikarya</taxon>
        <taxon>Ascomycota</taxon>
        <taxon>Pezizomycotina</taxon>
        <taxon>Sordariomycetes</taxon>
        <taxon>Hypocreomycetidae</taxon>
        <taxon>Hypocreales</taxon>
        <taxon>Clavicipitaceae</taxon>
        <taxon>Conoideocrella</taxon>
    </lineage>
</organism>
<protein>
    <submittedName>
        <fullName evidence="2">Uncharacterized protein</fullName>
    </submittedName>
</protein>
<proteinExistence type="predicted"/>
<comment type="caution">
    <text evidence="2">The sequence shown here is derived from an EMBL/GenBank/DDBJ whole genome shotgun (WGS) entry which is preliminary data.</text>
</comment>
<gene>
    <name evidence="2" type="ORF">QQS21_006953</name>
</gene>
<evidence type="ECO:0000313" key="2">
    <source>
        <dbReference type="EMBL" id="KAK2595353.1"/>
    </source>
</evidence>
<keyword evidence="1" id="KW-0812">Transmembrane</keyword>
<evidence type="ECO:0000313" key="3">
    <source>
        <dbReference type="Proteomes" id="UP001251528"/>
    </source>
</evidence>
<dbReference type="AlphaFoldDB" id="A0AAJ0CP17"/>
<sequence>MLVVGIIGPGASIRAVIRGTNSRWKPMPKLSVSLPPRQCQLPAKLQLRRYGQPTAPRQPQPLSEQAKRARLAVQSAKNYDIPERLIIYHAGTGRIAFLAMLKLTSLLLGAFFTFLVVPSYVKAEKPVAETAAGMLDSLFRPTDSLRKNADLIVALAGIIPILFIGYTTAPFVTHVHIHLPSVARTSRPVLERFIHAMPPSTLLTFTTMSVIAKPRYSSVTVGELFPARGKRFGLVNYMRDTEKENRTRKWYMYRAVGSFYVQEGGRARGKRYEKKGKIDSWVWDAVKGKVERIGG</sequence>
<dbReference type="EMBL" id="JASWJB010000135">
    <property type="protein sequence ID" value="KAK2595353.1"/>
    <property type="molecule type" value="Genomic_DNA"/>
</dbReference>
<feature type="transmembrane region" description="Helical" evidence="1">
    <location>
        <begin position="151"/>
        <end position="177"/>
    </location>
</feature>
<reference evidence="2" key="1">
    <citation type="submission" date="2023-06" db="EMBL/GenBank/DDBJ databases">
        <title>Conoideocrella luteorostrata (Hypocreales: Clavicipitaceae), a potential biocontrol fungus for elongate hemlock scale in United States Christmas tree production areas.</title>
        <authorList>
            <person name="Barrett H."/>
            <person name="Lovett B."/>
            <person name="Macias A.M."/>
            <person name="Stajich J.E."/>
            <person name="Kasson M.T."/>
        </authorList>
    </citation>
    <scope>NUCLEOTIDE SEQUENCE</scope>
    <source>
        <strain evidence="2">ARSEF 14590</strain>
    </source>
</reference>
<keyword evidence="1" id="KW-0472">Membrane</keyword>
<evidence type="ECO:0000256" key="1">
    <source>
        <dbReference type="SAM" id="Phobius"/>
    </source>
</evidence>